<feature type="region of interest" description="Disordered" evidence="5">
    <location>
        <begin position="20"/>
        <end position="40"/>
    </location>
</feature>
<evidence type="ECO:0000256" key="3">
    <source>
        <dbReference type="ARBA" id="ARBA00023004"/>
    </source>
</evidence>
<dbReference type="RefSeq" id="WP_089479927.1">
    <property type="nucleotide sequence ID" value="NZ_MUGS01000021.1"/>
</dbReference>
<name>A0A227P6N3_9FLAO</name>
<dbReference type="Pfam" id="PF00034">
    <property type="entry name" value="Cytochrom_C"/>
    <property type="match status" value="1"/>
</dbReference>
<dbReference type="InterPro" id="IPR009056">
    <property type="entry name" value="Cyt_c-like_dom"/>
</dbReference>
<dbReference type="SUPFAM" id="SSF46626">
    <property type="entry name" value="Cytochrome c"/>
    <property type="match status" value="1"/>
</dbReference>
<dbReference type="OrthoDB" id="9814063at2"/>
<protein>
    <submittedName>
        <fullName evidence="7">Cytochrome C552</fullName>
    </submittedName>
</protein>
<organism evidence="7 8">
    <name type="scientific">Flavobacterium araucananum</name>
    <dbReference type="NCBI Taxonomy" id="946678"/>
    <lineage>
        <taxon>Bacteria</taxon>
        <taxon>Pseudomonadati</taxon>
        <taxon>Bacteroidota</taxon>
        <taxon>Flavobacteriia</taxon>
        <taxon>Flavobacteriales</taxon>
        <taxon>Flavobacteriaceae</taxon>
        <taxon>Flavobacterium</taxon>
    </lineage>
</organism>
<evidence type="ECO:0000256" key="1">
    <source>
        <dbReference type="ARBA" id="ARBA00022617"/>
    </source>
</evidence>
<keyword evidence="3 4" id="KW-0408">Iron</keyword>
<keyword evidence="1 4" id="KW-0349">Heme</keyword>
<evidence type="ECO:0000256" key="2">
    <source>
        <dbReference type="ARBA" id="ARBA00022723"/>
    </source>
</evidence>
<dbReference type="GO" id="GO:0020037">
    <property type="term" value="F:heme binding"/>
    <property type="evidence" value="ECO:0007669"/>
    <property type="project" value="InterPro"/>
</dbReference>
<proteinExistence type="predicted"/>
<evidence type="ECO:0000256" key="4">
    <source>
        <dbReference type="PROSITE-ProRule" id="PRU00433"/>
    </source>
</evidence>
<dbReference type="Proteomes" id="UP000214684">
    <property type="component" value="Unassembled WGS sequence"/>
</dbReference>
<reference evidence="7 8" key="1">
    <citation type="submission" date="2016-11" db="EMBL/GenBank/DDBJ databases">
        <title>Whole genomes of Flavobacteriaceae.</title>
        <authorList>
            <person name="Stine C."/>
            <person name="Li C."/>
            <person name="Tadesse D."/>
        </authorList>
    </citation>
    <scope>NUCLEOTIDE SEQUENCE [LARGE SCALE GENOMIC DNA]</scope>
    <source>
        <strain evidence="7 8">DSM 24704</strain>
    </source>
</reference>
<sequence length="133" mass="14557">MKKVLLLSVVLALASCKKEGTENTVPEPAENYSEGHSAEAKTPEALGKQIFEGQGNCIACHQADQKVIGPSIQEIAKIYKDKKGDITTFLKGNAEPIVDPSQFEVMKTNFPVTQAMSDDELKAIESYIYSHLK</sequence>
<evidence type="ECO:0000259" key="6">
    <source>
        <dbReference type="PROSITE" id="PS51007"/>
    </source>
</evidence>
<accession>A0A227P6N3</accession>
<keyword evidence="8" id="KW-1185">Reference proteome</keyword>
<dbReference type="GO" id="GO:0009055">
    <property type="term" value="F:electron transfer activity"/>
    <property type="evidence" value="ECO:0007669"/>
    <property type="project" value="InterPro"/>
</dbReference>
<feature type="domain" description="Cytochrome c" evidence="6">
    <location>
        <begin position="42"/>
        <end position="132"/>
    </location>
</feature>
<evidence type="ECO:0000256" key="5">
    <source>
        <dbReference type="SAM" id="MobiDB-lite"/>
    </source>
</evidence>
<keyword evidence="2 4" id="KW-0479">Metal-binding</keyword>
<gene>
    <name evidence="7" type="ORF">B0A64_12880</name>
</gene>
<dbReference type="AlphaFoldDB" id="A0A227P6N3"/>
<evidence type="ECO:0000313" key="7">
    <source>
        <dbReference type="EMBL" id="OXG05597.1"/>
    </source>
</evidence>
<evidence type="ECO:0000313" key="8">
    <source>
        <dbReference type="Proteomes" id="UP000214684"/>
    </source>
</evidence>
<dbReference type="GO" id="GO:0046872">
    <property type="term" value="F:metal ion binding"/>
    <property type="evidence" value="ECO:0007669"/>
    <property type="project" value="UniProtKB-KW"/>
</dbReference>
<dbReference type="PROSITE" id="PS51007">
    <property type="entry name" value="CYTC"/>
    <property type="match status" value="1"/>
</dbReference>
<dbReference type="EMBL" id="MUGS01000021">
    <property type="protein sequence ID" value="OXG05597.1"/>
    <property type="molecule type" value="Genomic_DNA"/>
</dbReference>
<dbReference type="Gene3D" id="1.10.760.10">
    <property type="entry name" value="Cytochrome c-like domain"/>
    <property type="match status" value="1"/>
</dbReference>
<dbReference type="InterPro" id="IPR036909">
    <property type="entry name" value="Cyt_c-like_dom_sf"/>
</dbReference>
<dbReference type="PROSITE" id="PS51257">
    <property type="entry name" value="PROKAR_LIPOPROTEIN"/>
    <property type="match status" value="1"/>
</dbReference>
<comment type="caution">
    <text evidence="7">The sequence shown here is derived from an EMBL/GenBank/DDBJ whole genome shotgun (WGS) entry which is preliminary data.</text>
</comment>